<dbReference type="Pfam" id="PF03009">
    <property type="entry name" value="GDPD"/>
    <property type="match status" value="1"/>
</dbReference>
<evidence type="ECO:0000313" key="3">
    <source>
        <dbReference type="Proteomes" id="UP000029267"/>
    </source>
</evidence>
<dbReference type="InterPro" id="IPR017946">
    <property type="entry name" value="PLC-like_Pdiesterase_TIM-brl"/>
</dbReference>
<comment type="caution">
    <text evidence="2">The sequence shown here is derived from an EMBL/GenBank/DDBJ whole genome shotgun (WGS) entry which is preliminary data.</text>
</comment>
<keyword evidence="2" id="KW-0378">Hydrolase</keyword>
<evidence type="ECO:0000313" key="2">
    <source>
        <dbReference type="EMBL" id="MEB3749717.1"/>
    </source>
</evidence>
<sequence length="240" mass="28045">MIIYAHRGLSGCYPENTMIAFQKAYECGARALELDVQITKDEKIVVIHDEKIDRTTNGKGFVKDFTVDEIKDFDAGSWFDHLYKDEKIPTLEEVLQWLSNIEGRMLVNIELKNKEFSQRKFLRELINVIKKYDSPNHHIIFSSFIFENLIELRNLDKEVSLALLIEWNNNYSVKEIMRLSKIVNAKYVHTDIRFLQSDIVDMLCNLINVCVYTVNDNNIYEIAKSKGIFGIFTDFANKMI</sequence>
<name>A0ABU6BD17_9BACL</name>
<dbReference type="RefSeq" id="WP_324697413.1">
    <property type="nucleotide sequence ID" value="NZ_JPYA02000001.1"/>
</dbReference>
<dbReference type="EC" id="3.1.4.46" evidence="2"/>
<organism evidence="2 3">
    <name type="scientific">Geobacillus icigianus</name>
    <dbReference type="NCBI Taxonomy" id="1430331"/>
    <lineage>
        <taxon>Bacteria</taxon>
        <taxon>Bacillati</taxon>
        <taxon>Bacillota</taxon>
        <taxon>Bacilli</taxon>
        <taxon>Bacillales</taxon>
        <taxon>Anoxybacillaceae</taxon>
        <taxon>Geobacillus</taxon>
    </lineage>
</organism>
<feature type="domain" description="GP-PDE" evidence="1">
    <location>
        <begin position="1"/>
        <end position="240"/>
    </location>
</feature>
<dbReference type="InterPro" id="IPR030395">
    <property type="entry name" value="GP_PDE_dom"/>
</dbReference>
<protein>
    <submittedName>
        <fullName evidence="2">Glycerophosphodiester phosphodiesterase</fullName>
        <ecNumber evidence="2">3.1.4.46</ecNumber>
    </submittedName>
</protein>
<dbReference type="GO" id="GO:0008889">
    <property type="term" value="F:glycerophosphodiester phosphodiesterase activity"/>
    <property type="evidence" value="ECO:0007669"/>
    <property type="project" value="UniProtKB-EC"/>
</dbReference>
<keyword evidence="3" id="KW-1185">Reference proteome</keyword>
<dbReference type="EMBL" id="JPYA02000001">
    <property type="protein sequence ID" value="MEB3749717.1"/>
    <property type="molecule type" value="Genomic_DNA"/>
</dbReference>
<dbReference type="Gene3D" id="3.20.20.190">
    <property type="entry name" value="Phosphatidylinositol (PI) phosphodiesterase"/>
    <property type="match status" value="1"/>
</dbReference>
<reference evidence="2 3" key="1">
    <citation type="journal article" date="2014" name="Genome Announc.">
        <title>Draft Genome Sequence of Geobacillus icigianus Strain G1w1T Isolated from Hot Springs in the Valley of Geysers, Kamchatka (Russian Federation).</title>
        <authorList>
            <person name="Bryanskaya A.V."/>
            <person name="Rozanov A.S."/>
            <person name="Logacheva M.D."/>
            <person name="Kotenko A.V."/>
            <person name="Peltek S.E."/>
        </authorList>
    </citation>
    <scope>NUCLEOTIDE SEQUENCE [LARGE SCALE GENOMIC DNA]</scope>
    <source>
        <strain evidence="2 3">G1w1</strain>
    </source>
</reference>
<dbReference type="Proteomes" id="UP000029267">
    <property type="component" value="Unassembled WGS sequence"/>
</dbReference>
<dbReference type="SUPFAM" id="SSF51695">
    <property type="entry name" value="PLC-like phosphodiesterases"/>
    <property type="match status" value="1"/>
</dbReference>
<accession>A0ABU6BD17</accession>
<dbReference type="PROSITE" id="PS51704">
    <property type="entry name" value="GP_PDE"/>
    <property type="match status" value="1"/>
</dbReference>
<evidence type="ECO:0000259" key="1">
    <source>
        <dbReference type="PROSITE" id="PS51704"/>
    </source>
</evidence>
<gene>
    <name evidence="2" type="ORF">EP10_000556</name>
</gene>
<dbReference type="PANTHER" id="PTHR46211">
    <property type="entry name" value="GLYCEROPHOSPHORYL DIESTER PHOSPHODIESTERASE"/>
    <property type="match status" value="1"/>
</dbReference>
<dbReference type="PANTHER" id="PTHR46211:SF1">
    <property type="entry name" value="GLYCEROPHOSPHODIESTER PHOSPHODIESTERASE, CYTOPLASMIC"/>
    <property type="match status" value="1"/>
</dbReference>
<proteinExistence type="predicted"/>